<gene>
    <name evidence="2" type="ORF">TIFTF001_038462</name>
    <name evidence="3" type="ORF">TIFTF001_038469</name>
    <name evidence="4" type="ORF">TIFTF001_038483</name>
    <name evidence="5" type="ORF">TIFTF001_038490</name>
</gene>
<dbReference type="EMBL" id="BTGU01000845">
    <property type="protein sequence ID" value="GMN69438.1"/>
    <property type="molecule type" value="Genomic_DNA"/>
</dbReference>
<dbReference type="Proteomes" id="UP001187192">
    <property type="component" value="Unassembled WGS sequence"/>
</dbReference>
<dbReference type="AlphaFoldDB" id="A0AA88JD33"/>
<evidence type="ECO:0000313" key="2">
    <source>
        <dbReference type="EMBL" id="GMN69410.1"/>
    </source>
</evidence>
<feature type="compositionally biased region" description="Polar residues" evidence="1">
    <location>
        <begin position="12"/>
        <end position="21"/>
    </location>
</feature>
<dbReference type="EMBL" id="BTGU01000841">
    <property type="protein sequence ID" value="GMN69410.1"/>
    <property type="molecule type" value="Genomic_DNA"/>
</dbReference>
<organism evidence="2 6">
    <name type="scientific">Ficus carica</name>
    <name type="common">Common fig</name>
    <dbReference type="NCBI Taxonomy" id="3494"/>
    <lineage>
        <taxon>Eukaryota</taxon>
        <taxon>Viridiplantae</taxon>
        <taxon>Streptophyta</taxon>
        <taxon>Embryophyta</taxon>
        <taxon>Tracheophyta</taxon>
        <taxon>Spermatophyta</taxon>
        <taxon>Magnoliopsida</taxon>
        <taxon>eudicotyledons</taxon>
        <taxon>Gunneridae</taxon>
        <taxon>Pentapetalae</taxon>
        <taxon>rosids</taxon>
        <taxon>fabids</taxon>
        <taxon>Rosales</taxon>
        <taxon>Moraceae</taxon>
        <taxon>Ficeae</taxon>
        <taxon>Ficus</taxon>
    </lineage>
</organism>
<keyword evidence="6" id="KW-1185">Reference proteome</keyword>
<proteinExistence type="predicted"/>
<evidence type="ECO:0000313" key="4">
    <source>
        <dbReference type="EMBL" id="GMN69431.1"/>
    </source>
</evidence>
<dbReference type="EMBL" id="BTGU01000842">
    <property type="protein sequence ID" value="GMN69417.1"/>
    <property type="molecule type" value="Genomic_DNA"/>
</dbReference>
<evidence type="ECO:0000313" key="5">
    <source>
        <dbReference type="EMBL" id="GMN69438.1"/>
    </source>
</evidence>
<evidence type="ECO:0000313" key="6">
    <source>
        <dbReference type="Proteomes" id="UP001187192"/>
    </source>
</evidence>
<accession>A0AA88JD33</accession>
<comment type="caution">
    <text evidence="2">The sequence shown here is derived from an EMBL/GenBank/DDBJ whole genome shotgun (WGS) entry which is preliminary data.</text>
</comment>
<protein>
    <submittedName>
        <fullName evidence="2">Uncharacterized protein</fullName>
    </submittedName>
</protein>
<sequence length="134" mass="15075">MMMMIQFKSLGSSSPCPNTAEESLPPISPPLKRTRTRASAQLLKRAREDNYCLHLRSEAVGIKSQHPPAKVDAKKVTAAWQRTRRVITDSKAFEAASKFSSGKPFIKSRVTNSYKVRLPANFVKKYLEPKLANR</sequence>
<evidence type="ECO:0000313" key="3">
    <source>
        <dbReference type="EMBL" id="GMN69417.1"/>
    </source>
</evidence>
<feature type="region of interest" description="Disordered" evidence="1">
    <location>
        <begin position="12"/>
        <end position="38"/>
    </location>
</feature>
<evidence type="ECO:0000256" key="1">
    <source>
        <dbReference type="SAM" id="MobiDB-lite"/>
    </source>
</evidence>
<reference evidence="2" key="1">
    <citation type="submission" date="2023-07" db="EMBL/GenBank/DDBJ databases">
        <title>draft genome sequence of fig (Ficus carica).</title>
        <authorList>
            <person name="Takahashi T."/>
            <person name="Nishimura K."/>
        </authorList>
    </citation>
    <scope>NUCLEOTIDE SEQUENCE</scope>
</reference>
<name>A0AA88JD33_FICCA</name>
<dbReference type="EMBL" id="BTGU01000844">
    <property type="protein sequence ID" value="GMN69431.1"/>
    <property type="molecule type" value="Genomic_DNA"/>
</dbReference>